<evidence type="ECO:0000256" key="4">
    <source>
        <dbReference type="ARBA" id="ARBA00023163"/>
    </source>
</evidence>
<gene>
    <name evidence="7" type="ORF">RND71_040853</name>
</gene>
<evidence type="ECO:0000259" key="6">
    <source>
        <dbReference type="PROSITE" id="PS50863"/>
    </source>
</evidence>
<protein>
    <recommendedName>
        <fullName evidence="6">TF-B3 domain-containing protein</fullName>
    </recommendedName>
</protein>
<evidence type="ECO:0000256" key="3">
    <source>
        <dbReference type="ARBA" id="ARBA00023125"/>
    </source>
</evidence>
<dbReference type="InterPro" id="IPR005508">
    <property type="entry name" value="At2g31720-like"/>
</dbReference>
<evidence type="ECO:0000256" key="5">
    <source>
        <dbReference type="ARBA" id="ARBA00023242"/>
    </source>
</evidence>
<dbReference type="InterPro" id="IPR015300">
    <property type="entry name" value="DNA-bd_pseudobarrel_sf"/>
</dbReference>
<dbReference type="PANTHER" id="PTHR31541:SF27">
    <property type="entry name" value="TF-B3 DOMAIN-CONTAINING PROTEIN"/>
    <property type="match status" value="1"/>
</dbReference>
<evidence type="ECO:0000313" key="7">
    <source>
        <dbReference type="EMBL" id="KAK4339391.1"/>
    </source>
</evidence>
<keyword evidence="2" id="KW-0805">Transcription regulation</keyword>
<dbReference type="InterPro" id="IPR003340">
    <property type="entry name" value="B3_DNA-bd"/>
</dbReference>
<dbReference type="SUPFAM" id="SSF101936">
    <property type="entry name" value="DNA-binding pseudobarrel domain"/>
    <property type="match status" value="1"/>
</dbReference>
<dbReference type="Proteomes" id="UP001291623">
    <property type="component" value="Unassembled WGS sequence"/>
</dbReference>
<evidence type="ECO:0000313" key="8">
    <source>
        <dbReference type="Proteomes" id="UP001291623"/>
    </source>
</evidence>
<keyword evidence="8" id="KW-1185">Reference proteome</keyword>
<keyword evidence="5" id="KW-0539">Nucleus</keyword>
<reference evidence="7" key="1">
    <citation type="submission" date="2023-12" db="EMBL/GenBank/DDBJ databases">
        <title>Genome assembly of Anisodus tanguticus.</title>
        <authorList>
            <person name="Wang Y.-J."/>
        </authorList>
    </citation>
    <scope>NUCLEOTIDE SEQUENCE</scope>
    <source>
        <strain evidence="7">KB-2021</strain>
        <tissue evidence="7">Leaf</tissue>
    </source>
</reference>
<dbReference type="EMBL" id="JAVYJV010000023">
    <property type="protein sequence ID" value="KAK4339391.1"/>
    <property type="molecule type" value="Genomic_DNA"/>
</dbReference>
<comment type="caution">
    <text evidence="7">The sequence shown here is derived from an EMBL/GenBank/DDBJ whole genome shotgun (WGS) entry which is preliminary data.</text>
</comment>
<keyword evidence="3" id="KW-0238">DNA-binding</keyword>
<dbReference type="GO" id="GO:0003677">
    <property type="term" value="F:DNA binding"/>
    <property type="evidence" value="ECO:0007669"/>
    <property type="project" value="UniProtKB-KW"/>
</dbReference>
<feature type="domain" description="TF-B3" evidence="6">
    <location>
        <begin position="88"/>
        <end position="185"/>
    </location>
</feature>
<dbReference type="Gene3D" id="2.40.330.10">
    <property type="entry name" value="DNA-binding pseudobarrel domain"/>
    <property type="match status" value="1"/>
</dbReference>
<accession>A0AAE1QU53</accession>
<keyword evidence="4" id="KW-0804">Transcription</keyword>
<dbReference type="GO" id="GO:0005634">
    <property type="term" value="C:nucleus"/>
    <property type="evidence" value="ECO:0007669"/>
    <property type="project" value="UniProtKB-SubCell"/>
</dbReference>
<dbReference type="CDD" id="cd10017">
    <property type="entry name" value="B3_DNA"/>
    <property type="match status" value="1"/>
</dbReference>
<evidence type="ECO:0000256" key="2">
    <source>
        <dbReference type="ARBA" id="ARBA00023015"/>
    </source>
</evidence>
<sequence>MPTIRLFGKDVKIEEEKKSIKLFGKRIFLHAPLNNNKNPQHYNTCIHRTYLPPPNMCRAIRFVGGSRPVYIGRKNAEYSDINPNLARFFIPATYINKLLPDLSVLEREKIESIDDDKGLKVTVMDPQSNFHAMNFTRWKSLDRLVFNRGWNKLVLANGLKNGDTVDLWHFRTPSQLCFAINIIKN</sequence>
<comment type="subcellular location">
    <subcellularLocation>
        <location evidence="1">Nucleus</location>
    </subcellularLocation>
</comment>
<proteinExistence type="predicted"/>
<organism evidence="7 8">
    <name type="scientific">Anisodus tanguticus</name>
    <dbReference type="NCBI Taxonomy" id="243964"/>
    <lineage>
        <taxon>Eukaryota</taxon>
        <taxon>Viridiplantae</taxon>
        <taxon>Streptophyta</taxon>
        <taxon>Embryophyta</taxon>
        <taxon>Tracheophyta</taxon>
        <taxon>Spermatophyta</taxon>
        <taxon>Magnoliopsida</taxon>
        <taxon>eudicotyledons</taxon>
        <taxon>Gunneridae</taxon>
        <taxon>Pentapetalae</taxon>
        <taxon>asterids</taxon>
        <taxon>lamiids</taxon>
        <taxon>Solanales</taxon>
        <taxon>Solanaceae</taxon>
        <taxon>Solanoideae</taxon>
        <taxon>Hyoscyameae</taxon>
        <taxon>Anisodus</taxon>
    </lineage>
</organism>
<dbReference type="PANTHER" id="PTHR31541">
    <property type="entry name" value="B3 DOMAIN PLANT PROTEIN-RELATED"/>
    <property type="match status" value="1"/>
</dbReference>
<dbReference type="Pfam" id="PF03754">
    <property type="entry name" value="At2g31720-like"/>
    <property type="match status" value="1"/>
</dbReference>
<dbReference type="PROSITE" id="PS50863">
    <property type="entry name" value="B3"/>
    <property type="match status" value="1"/>
</dbReference>
<name>A0AAE1QU53_9SOLA</name>
<dbReference type="AlphaFoldDB" id="A0AAE1QU53"/>
<evidence type="ECO:0000256" key="1">
    <source>
        <dbReference type="ARBA" id="ARBA00004123"/>
    </source>
</evidence>